<evidence type="ECO:0000313" key="2">
    <source>
        <dbReference type="EMBL" id="MBA6097988.1"/>
    </source>
</evidence>
<gene>
    <name evidence="3" type="ORF">H4B97_10280</name>
    <name evidence="4" type="ORF">H4C15_01080</name>
    <name evidence="1" type="ORF">H4C44_24205</name>
    <name evidence="2" type="ORF">H4C80_12730</name>
    <name evidence="5" type="ORF">N5C70_26045</name>
    <name evidence="6" type="ORF">PWA60_25040</name>
    <name evidence="7" type="ORF">V9385_25545</name>
</gene>
<dbReference type="EMBL" id="JACGCU010000064">
    <property type="protein sequence ID" value="MBA6062266.1"/>
    <property type="molecule type" value="Genomic_DNA"/>
</dbReference>
<dbReference type="EMBL" id="JACGDA010000001">
    <property type="protein sequence ID" value="MBA6146109.1"/>
    <property type="molecule type" value="Genomic_DNA"/>
</dbReference>
<evidence type="ECO:0008006" key="14">
    <source>
        <dbReference type="Google" id="ProtNLM"/>
    </source>
</evidence>
<evidence type="ECO:0000313" key="1">
    <source>
        <dbReference type="EMBL" id="MBA6062266.1"/>
    </source>
</evidence>
<evidence type="ECO:0000313" key="10">
    <source>
        <dbReference type="Proteomes" id="UP000577346"/>
    </source>
</evidence>
<dbReference type="EMBL" id="CP118677">
    <property type="protein sequence ID" value="WEA20471.1"/>
    <property type="molecule type" value="Genomic_DNA"/>
</dbReference>
<dbReference type="EMBL" id="JACGCZ010000013">
    <property type="protein sequence ID" value="MBA6142857.1"/>
    <property type="molecule type" value="Genomic_DNA"/>
</dbReference>
<proteinExistence type="predicted"/>
<dbReference type="Gene3D" id="3.30.10.10">
    <property type="entry name" value="Trypsin Inhibitor V, subunit A"/>
    <property type="match status" value="1"/>
</dbReference>
<dbReference type="Proteomes" id="UP000577346">
    <property type="component" value="Unassembled WGS sequence"/>
</dbReference>
<evidence type="ECO:0000313" key="5">
    <source>
        <dbReference type="EMBL" id="MDH0760129.1"/>
    </source>
</evidence>
<evidence type="ECO:0000313" key="3">
    <source>
        <dbReference type="EMBL" id="MBA6142857.1"/>
    </source>
</evidence>
<sequence>MTNDDVKQALAHLVGAPYVPELKDTICAITGRSRVVGPTDMCTREFDPTRIQIRTDANQVIQGFEFN</sequence>
<evidence type="ECO:0000313" key="12">
    <source>
        <dbReference type="Proteomes" id="UP001160152"/>
    </source>
</evidence>
<dbReference type="Proteomes" id="UP001160152">
    <property type="component" value="Unassembled WGS sequence"/>
</dbReference>
<reference evidence="8 9" key="1">
    <citation type="submission" date="2020-07" db="EMBL/GenBank/DDBJ databases">
        <title>Diversity of carbapenemase encoding genes among Pseudomonas putida group clinical isolates in a tertiary Brazilian hospital.</title>
        <authorList>
            <person name="Alberto-Lei F."/>
            <person name="Nodari C.S."/>
            <person name="Streling A.P."/>
            <person name="Paulino J.T."/>
            <person name="Bessa-Neto F.O."/>
            <person name="Cayo R."/>
            <person name="Gales A.C."/>
        </authorList>
    </citation>
    <scope>NUCLEOTIDE SEQUENCE [LARGE SCALE GENOMIC DNA]</scope>
    <source>
        <strain evidence="4 10">11213</strain>
        <strain evidence="3 11">12273</strain>
        <strain evidence="2 8">12815</strain>
        <strain evidence="1 9">14535</strain>
    </source>
</reference>
<reference evidence="5 12" key="2">
    <citation type="submission" date="2022-09" db="EMBL/GenBank/DDBJ databases">
        <title>Intensive care unit water sources are persistently colonized with multi-drug resistant bacteria and are the site of extensive horizontal gene transfer of antibiotic resistance genes.</title>
        <authorList>
            <person name="Diorio-Toth L."/>
        </authorList>
    </citation>
    <scope>NUCLEOTIDE SEQUENCE [LARGE SCALE GENOMIC DNA]</scope>
    <source>
        <strain evidence="5 12">GD03901</strain>
    </source>
</reference>
<organism evidence="2 8">
    <name type="scientific">Pseudomonas juntendi</name>
    <dbReference type="NCBI Taxonomy" id="2666183"/>
    <lineage>
        <taxon>Bacteria</taxon>
        <taxon>Pseudomonadati</taxon>
        <taxon>Pseudomonadota</taxon>
        <taxon>Gammaproteobacteria</taxon>
        <taxon>Pseudomonadales</taxon>
        <taxon>Pseudomonadaceae</taxon>
        <taxon>Pseudomonas</taxon>
    </lineage>
</organism>
<dbReference type="EMBL" id="JAOCBV010000001">
    <property type="protein sequence ID" value="MDH0760129.1"/>
    <property type="molecule type" value="Genomic_DNA"/>
</dbReference>
<keyword evidence="13" id="KW-1185">Reference proteome</keyword>
<evidence type="ECO:0000313" key="8">
    <source>
        <dbReference type="Proteomes" id="UP000545074"/>
    </source>
</evidence>
<evidence type="ECO:0000313" key="9">
    <source>
        <dbReference type="Proteomes" id="UP000556620"/>
    </source>
</evidence>
<name>A0A7W2KGA8_9PSED</name>
<evidence type="ECO:0000313" key="13">
    <source>
        <dbReference type="Proteomes" id="UP001375228"/>
    </source>
</evidence>
<dbReference type="Proteomes" id="UP001217631">
    <property type="component" value="Chromosome"/>
</dbReference>
<evidence type="ECO:0000313" key="11">
    <source>
        <dbReference type="Proteomes" id="UP000590738"/>
    </source>
</evidence>
<accession>A0A7W2KGA8</accession>
<dbReference type="RefSeq" id="WP_009682915.1">
    <property type="nucleotide sequence ID" value="NZ_BLJG01000198.1"/>
</dbReference>
<protein>
    <recommendedName>
        <fullName evidence="14">Peptidase inhibitor I78 family protein</fullName>
    </recommendedName>
</protein>
<evidence type="ECO:0000313" key="7">
    <source>
        <dbReference type="EMBL" id="WWY20923.1"/>
    </source>
</evidence>
<dbReference type="AlphaFoldDB" id="A0A7W2KGA8"/>
<evidence type="ECO:0000313" key="6">
    <source>
        <dbReference type="EMBL" id="WEA20471.1"/>
    </source>
</evidence>
<dbReference type="Proteomes" id="UP000590738">
    <property type="component" value="Unassembled WGS sequence"/>
</dbReference>
<dbReference type="GeneID" id="72422861"/>
<reference evidence="7 13" key="4">
    <citation type="submission" date="2024-03" db="EMBL/GenBank/DDBJ databases">
        <title>Pseudomonas juntendi.</title>
        <authorList>
            <person name="Liu Y."/>
        </authorList>
    </citation>
    <scope>NUCLEOTIDE SEQUENCE [LARGE SCALE GENOMIC DNA]</scope>
    <source>
        <strain evidence="7 13">L4046hy</strain>
    </source>
</reference>
<evidence type="ECO:0000313" key="4">
    <source>
        <dbReference type="EMBL" id="MBA6146109.1"/>
    </source>
</evidence>
<dbReference type="EMBL" id="CP146691">
    <property type="protein sequence ID" value="WWY20923.1"/>
    <property type="molecule type" value="Genomic_DNA"/>
</dbReference>
<dbReference type="EMBL" id="JACGCX010000007">
    <property type="protein sequence ID" value="MBA6097988.1"/>
    <property type="molecule type" value="Genomic_DNA"/>
</dbReference>
<reference evidence="6" key="3">
    <citation type="submission" date="2023-02" db="EMBL/GenBank/DDBJ databases">
        <title>tmexCD-toprJ-like cluster.</title>
        <authorList>
            <person name="Gao X."/>
            <person name="Wang C."/>
            <person name="Liu J."/>
        </authorList>
    </citation>
    <scope>NUCLEOTIDE SEQUENCE</scope>
    <source>
        <strain evidence="6">GDW21C697WI</strain>
    </source>
</reference>
<dbReference type="Proteomes" id="UP001375228">
    <property type="component" value="Chromosome"/>
</dbReference>
<dbReference type="Proteomes" id="UP000556620">
    <property type="component" value="Unassembled WGS sequence"/>
</dbReference>
<dbReference type="Proteomes" id="UP000545074">
    <property type="component" value="Unassembled WGS sequence"/>
</dbReference>